<dbReference type="AlphaFoldDB" id="A0A2U1KAU9"/>
<dbReference type="EMBL" id="PKPP01024883">
    <property type="protein sequence ID" value="PWA33880.1"/>
    <property type="molecule type" value="Genomic_DNA"/>
</dbReference>
<dbReference type="PANTHER" id="PTHR21422">
    <property type="entry name" value="RAB3 GTPASE-ACTIVATING PROTEIN CATALYTIC SUBUNIT"/>
    <property type="match status" value="1"/>
</dbReference>
<dbReference type="PANTHER" id="PTHR21422:SF10">
    <property type="entry name" value="RAB3 GTPASE-ACTIVATING PROTEIN CATALYTIC SUBUNIT"/>
    <property type="match status" value="1"/>
</dbReference>
<evidence type="ECO:0000313" key="2">
    <source>
        <dbReference type="Proteomes" id="UP000245207"/>
    </source>
</evidence>
<keyword evidence="2" id="KW-1185">Reference proteome</keyword>
<dbReference type="OrthoDB" id="1730569at2759"/>
<sequence>MTVTYLSLNRDGASEKVKLHGALPENFVTELAEAFGSLKTLKKRALFWSRVVEELRRLWSEGQHIPGIPEDKVPDINSCLLYQ</sequence>
<dbReference type="Proteomes" id="UP000245207">
    <property type="component" value="Unassembled WGS sequence"/>
</dbReference>
<reference evidence="1 2" key="1">
    <citation type="journal article" date="2018" name="Mol. Plant">
        <title>The genome of Artemisia annua provides insight into the evolution of Asteraceae family and artemisinin biosynthesis.</title>
        <authorList>
            <person name="Shen Q."/>
            <person name="Zhang L."/>
            <person name="Liao Z."/>
            <person name="Wang S."/>
            <person name="Yan T."/>
            <person name="Shi P."/>
            <person name="Liu M."/>
            <person name="Fu X."/>
            <person name="Pan Q."/>
            <person name="Wang Y."/>
            <person name="Lv Z."/>
            <person name="Lu X."/>
            <person name="Zhang F."/>
            <person name="Jiang W."/>
            <person name="Ma Y."/>
            <person name="Chen M."/>
            <person name="Hao X."/>
            <person name="Li L."/>
            <person name="Tang Y."/>
            <person name="Lv G."/>
            <person name="Zhou Y."/>
            <person name="Sun X."/>
            <person name="Brodelius P.E."/>
            <person name="Rose J.K.C."/>
            <person name="Tang K."/>
        </authorList>
    </citation>
    <scope>NUCLEOTIDE SEQUENCE [LARGE SCALE GENOMIC DNA]</scope>
    <source>
        <strain evidence="2">cv. Huhao1</strain>
        <tissue evidence="1">Leaf</tissue>
    </source>
</reference>
<protein>
    <submittedName>
        <fullName evidence="1">Rab3 GTPase-activating protein catalytic subunit</fullName>
    </submittedName>
</protein>
<dbReference type="GO" id="GO:0005096">
    <property type="term" value="F:GTPase activator activity"/>
    <property type="evidence" value="ECO:0007669"/>
    <property type="project" value="InterPro"/>
</dbReference>
<comment type="caution">
    <text evidence="1">The sequence shown here is derived from an EMBL/GenBank/DDBJ whole genome shotgun (WGS) entry which is preliminary data.</text>
</comment>
<proteinExistence type="predicted"/>
<dbReference type="InterPro" id="IPR045700">
    <property type="entry name" value="Rab3GAP1"/>
</dbReference>
<name>A0A2U1KAU9_ARTAN</name>
<evidence type="ECO:0000313" key="1">
    <source>
        <dbReference type="EMBL" id="PWA33880.1"/>
    </source>
</evidence>
<dbReference type="STRING" id="35608.A0A2U1KAU9"/>
<gene>
    <name evidence="1" type="ORF">CTI12_AA624420</name>
</gene>
<organism evidence="1 2">
    <name type="scientific">Artemisia annua</name>
    <name type="common">Sweet wormwood</name>
    <dbReference type="NCBI Taxonomy" id="35608"/>
    <lineage>
        <taxon>Eukaryota</taxon>
        <taxon>Viridiplantae</taxon>
        <taxon>Streptophyta</taxon>
        <taxon>Embryophyta</taxon>
        <taxon>Tracheophyta</taxon>
        <taxon>Spermatophyta</taxon>
        <taxon>Magnoliopsida</taxon>
        <taxon>eudicotyledons</taxon>
        <taxon>Gunneridae</taxon>
        <taxon>Pentapetalae</taxon>
        <taxon>asterids</taxon>
        <taxon>campanulids</taxon>
        <taxon>Asterales</taxon>
        <taxon>Asteraceae</taxon>
        <taxon>Asteroideae</taxon>
        <taxon>Anthemideae</taxon>
        <taxon>Artemisiinae</taxon>
        <taxon>Artemisia</taxon>
    </lineage>
</organism>
<accession>A0A2U1KAU9</accession>